<keyword evidence="6" id="KW-0238">DNA-binding</keyword>
<evidence type="ECO:0000256" key="12">
    <source>
        <dbReference type="PROSITE-ProRule" id="PRU00560"/>
    </source>
</evidence>
<dbReference type="PANTHER" id="PTHR11070:SF2">
    <property type="entry name" value="ATP-DEPENDENT DNA HELICASE SRS2"/>
    <property type="match status" value="1"/>
</dbReference>
<feature type="domain" description="UvrD-like helicase C-terminal" evidence="14">
    <location>
        <begin position="296"/>
        <end position="625"/>
    </location>
</feature>
<dbReference type="InterPro" id="IPR014016">
    <property type="entry name" value="UvrD-like_ATP-bd"/>
</dbReference>
<dbReference type="Gene3D" id="3.40.50.300">
    <property type="entry name" value="P-loop containing nucleotide triphosphate hydrolases"/>
    <property type="match status" value="3"/>
</dbReference>
<dbReference type="CDD" id="cd17932">
    <property type="entry name" value="DEXQc_UvrD"/>
    <property type="match status" value="1"/>
</dbReference>
<feature type="domain" description="UvrD-like helicase ATP-binding" evidence="13">
    <location>
        <begin position="27"/>
        <end position="295"/>
    </location>
</feature>
<organism evidence="15 16">
    <name type="scientific">Treponema maltophilum ATCC 51939</name>
    <dbReference type="NCBI Taxonomy" id="1125699"/>
    <lineage>
        <taxon>Bacteria</taxon>
        <taxon>Pseudomonadati</taxon>
        <taxon>Spirochaetota</taxon>
        <taxon>Spirochaetia</taxon>
        <taxon>Spirochaetales</taxon>
        <taxon>Treponemataceae</taxon>
        <taxon>Treponema</taxon>
    </lineage>
</organism>
<dbReference type="GO" id="GO:0016887">
    <property type="term" value="F:ATP hydrolysis activity"/>
    <property type="evidence" value="ECO:0007669"/>
    <property type="project" value="RHEA"/>
</dbReference>
<dbReference type="STRING" id="1125699.HMPREF9194_00944"/>
<comment type="catalytic activity">
    <reaction evidence="8">
        <text>Couples ATP hydrolysis with the unwinding of duplex DNA by translocating in the 3'-5' direction.</text>
        <dbReference type="EC" id="5.6.2.4"/>
    </reaction>
</comment>
<evidence type="ECO:0000256" key="9">
    <source>
        <dbReference type="ARBA" id="ARBA00034808"/>
    </source>
</evidence>
<evidence type="ECO:0000256" key="2">
    <source>
        <dbReference type="ARBA" id="ARBA00022741"/>
    </source>
</evidence>
<dbReference type="GO" id="GO:0005524">
    <property type="term" value="F:ATP binding"/>
    <property type="evidence" value="ECO:0007669"/>
    <property type="project" value="UniProtKB-UniRule"/>
</dbReference>
<comment type="similarity">
    <text evidence="1">Belongs to the helicase family. UvrD subfamily.</text>
</comment>
<dbReference type="HOGENOM" id="CLU_004585_5_2_12"/>
<evidence type="ECO:0000256" key="1">
    <source>
        <dbReference type="ARBA" id="ARBA00009922"/>
    </source>
</evidence>
<evidence type="ECO:0000259" key="13">
    <source>
        <dbReference type="PROSITE" id="PS51198"/>
    </source>
</evidence>
<dbReference type="CDD" id="cd18807">
    <property type="entry name" value="SF1_C_UvrD"/>
    <property type="match status" value="1"/>
</dbReference>
<dbReference type="Pfam" id="PF13361">
    <property type="entry name" value="UvrD_C"/>
    <property type="match status" value="1"/>
</dbReference>
<keyword evidence="2 12" id="KW-0547">Nucleotide-binding</keyword>
<dbReference type="PATRIC" id="fig|1125699.3.peg.965"/>
<keyword evidence="3 12" id="KW-0378">Hydrolase</keyword>
<evidence type="ECO:0000256" key="5">
    <source>
        <dbReference type="ARBA" id="ARBA00022840"/>
    </source>
</evidence>
<evidence type="ECO:0000256" key="10">
    <source>
        <dbReference type="ARBA" id="ARBA00034923"/>
    </source>
</evidence>
<evidence type="ECO:0000256" key="4">
    <source>
        <dbReference type="ARBA" id="ARBA00022806"/>
    </source>
</evidence>
<proteinExistence type="inferred from homology"/>
<dbReference type="Gene3D" id="1.10.486.10">
    <property type="entry name" value="PCRA, domain 4"/>
    <property type="match status" value="2"/>
</dbReference>
<comment type="caution">
    <text evidence="15">The sequence shown here is derived from an EMBL/GenBank/DDBJ whole genome shotgun (WGS) entry which is preliminary data.</text>
</comment>
<dbReference type="EMBL" id="ATFF01000006">
    <property type="protein sequence ID" value="EPF30626.1"/>
    <property type="molecule type" value="Genomic_DNA"/>
</dbReference>
<dbReference type="PROSITE" id="PS51198">
    <property type="entry name" value="UVRD_HELICASE_ATP_BIND"/>
    <property type="match status" value="1"/>
</dbReference>
<dbReference type="InterPro" id="IPR014017">
    <property type="entry name" value="DNA_helicase_UvrD-like_C"/>
</dbReference>
<evidence type="ECO:0000259" key="14">
    <source>
        <dbReference type="PROSITE" id="PS51217"/>
    </source>
</evidence>
<dbReference type="GO" id="GO:0003677">
    <property type="term" value="F:DNA binding"/>
    <property type="evidence" value="ECO:0007669"/>
    <property type="project" value="UniProtKB-KW"/>
</dbReference>
<evidence type="ECO:0000256" key="7">
    <source>
        <dbReference type="ARBA" id="ARBA00023235"/>
    </source>
</evidence>
<dbReference type="GO" id="GO:0000725">
    <property type="term" value="P:recombinational repair"/>
    <property type="evidence" value="ECO:0007669"/>
    <property type="project" value="TreeGrafter"/>
</dbReference>
<dbReference type="PROSITE" id="PS51217">
    <property type="entry name" value="UVRD_HELICASE_CTER"/>
    <property type="match status" value="1"/>
</dbReference>
<dbReference type="EC" id="5.6.2.4" evidence="9"/>
<keyword evidence="7" id="KW-0413">Isomerase</keyword>
<evidence type="ECO:0000313" key="16">
    <source>
        <dbReference type="Proteomes" id="UP000014541"/>
    </source>
</evidence>
<comment type="catalytic activity">
    <reaction evidence="11">
        <text>ATP + H2O = ADP + phosphate + H(+)</text>
        <dbReference type="Rhea" id="RHEA:13065"/>
        <dbReference type="ChEBI" id="CHEBI:15377"/>
        <dbReference type="ChEBI" id="CHEBI:15378"/>
        <dbReference type="ChEBI" id="CHEBI:30616"/>
        <dbReference type="ChEBI" id="CHEBI:43474"/>
        <dbReference type="ChEBI" id="CHEBI:456216"/>
        <dbReference type="EC" id="5.6.2.4"/>
    </reaction>
</comment>
<dbReference type="InterPro" id="IPR000212">
    <property type="entry name" value="DNA_helicase_UvrD/REP"/>
</dbReference>
<dbReference type="eggNOG" id="COG0210">
    <property type="taxonomic scope" value="Bacteria"/>
</dbReference>
<dbReference type="GO" id="GO:0043138">
    <property type="term" value="F:3'-5' DNA helicase activity"/>
    <property type="evidence" value="ECO:0007669"/>
    <property type="project" value="UniProtKB-EC"/>
</dbReference>
<gene>
    <name evidence="15" type="ORF">HMPREF9194_00944</name>
</gene>
<evidence type="ECO:0000256" key="3">
    <source>
        <dbReference type="ARBA" id="ARBA00022801"/>
    </source>
</evidence>
<dbReference type="GO" id="GO:0005829">
    <property type="term" value="C:cytosol"/>
    <property type="evidence" value="ECO:0007669"/>
    <property type="project" value="TreeGrafter"/>
</dbReference>
<dbReference type="Gene3D" id="1.10.10.160">
    <property type="match status" value="1"/>
</dbReference>
<name>S3K187_TREMA</name>
<reference evidence="15 16" key="1">
    <citation type="submission" date="2013-04" db="EMBL/GenBank/DDBJ databases">
        <title>The Genome Sequence of Treponema maltophilum ATCC 51939.</title>
        <authorList>
            <consortium name="The Broad Institute Genomics Platform"/>
            <person name="Earl A."/>
            <person name="Ward D."/>
            <person name="Feldgarden M."/>
            <person name="Gevers D."/>
            <person name="Leonetti C."/>
            <person name="Blanton J.M."/>
            <person name="Dewhirst F.E."/>
            <person name="Izard J."/>
            <person name="Walker B."/>
            <person name="Young S."/>
            <person name="Zeng Q."/>
            <person name="Gargeya S."/>
            <person name="Fitzgerald M."/>
            <person name="Haas B."/>
            <person name="Abouelleil A."/>
            <person name="Allen A.W."/>
            <person name="Alvarado L."/>
            <person name="Arachchi H.M."/>
            <person name="Berlin A.M."/>
            <person name="Chapman S.B."/>
            <person name="Gainer-Dewar J."/>
            <person name="Goldberg J."/>
            <person name="Griggs A."/>
            <person name="Gujja S."/>
            <person name="Hansen M."/>
            <person name="Howarth C."/>
            <person name="Imamovic A."/>
            <person name="Ireland A."/>
            <person name="Larimer J."/>
            <person name="McCowan C."/>
            <person name="Murphy C."/>
            <person name="Pearson M."/>
            <person name="Poon T.W."/>
            <person name="Priest M."/>
            <person name="Roberts A."/>
            <person name="Saif S."/>
            <person name="Shea T."/>
            <person name="Sisk P."/>
            <person name="Sykes S."/>
            <person name="Wortman J."/>
            <person name="Nusbaum C."/>
            <person name="Birren B."/>
        </authorList>
    </citation>
    <scope>NUCLEOTIDE SEQUENCE [LARGE SCALE GENOMIC DNA]</scope>
    <source>
        <strain evidence="15 16">ATCC 51939</strain>
    </source>
</reference>
<evidence type="ECO:0000256" key="8">
    <source>
        <dbReference type="ARBA" id="ARBA00034617"/>
    </source>
</evidence>
<keyword evidence="5 12" id="KW-0067">ATP-binding</keyword>
<dbReference type="Proteomes" id="UP000014541">
    <property type="component" value="Unassembled WGS sequence"/>
</dbReference>
<dbReference type="Pfam" id="PF00580">
    <property type="entry name" value="UvrD-helicase"/>
    <property type="match status" value="1"/>
</dbReference>
<keyword evidence="16" id="KW-1185">Reference proteome</keyword>
<feature type="binding site" evidence="12">
    <location>
        <begin position="48"/>
        <end position="55"/>
    </location>
    <ligand>
        <name>ATP</name>
        <dbReference type="ChEBI" id="CHEBI:30616"/>
    </ligand>
</feature>
<dbReference type="InterPro" id="IPR027417">
    <property type="entry name" value="P-loop_NTPase"/>
</dbReference>
<dbReference type="SUPFAM" id="SSF52540">
    <property type="entry name" value="P-loop containing nucleoside triphosphate hydrolases"/>
    <property type="match status" value="1"/>
</dbReference>
<dbReference type="InterPro" id="IPR013986">
    <property type="entry name" value="DExx_box_DNA_helicase_dom_sf"/>
</dbReference>
<protein>
    <recommendedName>
        <fullName evidence="9">DNA 3'-5' helicase</fullName>
        <ecNumber evidence="9">5.6.2.4</ecNumber>
    </recommendedName>
    <alternativeName>
        <fullName evidence="10">DNA 3'-5' helicase II</fullName>
    </alternativeName>
</protein>
<evidence type="ECO:0000313" key="15">
    <source>
        <dbReference type="EMBL" id="EPF30626.1"/>
    </source>
</evidence>
<dbReference type="PANTHER" id="PTHR11070">
    <property type="entry name" value="UVRD / RECB / PCRA DNA HELICASE FAMILY MEMBER"/>
    <property type="match status" value="1"/>
</dbReference>
<keyword evidence="4 12" id="KW-0347">Helicase</keyword>
<sequence>MSAKCGGLHSAPILRTIPLMREDELKRELNGEQLKAVQKTEGALLIIAGAGSGKTRVITYRIAWMLERGIPQSQILALTFTNKAAKEMAERIKEQTGKKLQNLTVSTFHAFGVRILRGDIDKLGWRDNFSIYDETDKVQLIKETARELKFSVDALDAYKTANLFSNIKTGRADWKSVNDMYRPLYEEYQKGLKLYNAVDFDDLIVLPIKLFKEHPDVLERYRQRYKYVMVDEFQDTSFQQYCLMRLIADKNVAVVGDDDQSIYSWRGANYENIRMFEKDFPHVEEIRLEQNYRSTETILAAANGVISHNTNRKDKELWSGNGSGKPIEIYLPENEAAEADFIAESIQGLCANERKTYGDFGVLLRANTQSRAIEEAFLASGIPYTMSGGTSFFQRKEIKDIISYLRVCTNYNDDINLLRIINTPRRGIGRKTIEKLNAIAAEKDCPLWEAIETYIAHTKTPGASVPGKSGDSAEERENLLFDGDDIPSFQVPGKDFAAANEGKTEKESDKNYGALEEFYDFIVAQRSALLGSGSLSKKVRAFVETLDYWSYLVSEYPKNEKAARYKFLNIEYLIDSIETWENNPDTTDSGLYAWLNRITLLSRDDMEEDSLLGKVNLMTIHASKGLEFPVVFIAGCEDGLIPHARSLEDGEGGIEEERRLFYVAITRARDKLFISSCGRRRKMQTVVECAPSPFLDEIPQNLVEYHEAPQELSGEAAAAMFAKIKSKFI</sequence>
<dbReference type="AlphaFoldDB" id="S3K187"/>
<evidence type="ECO:0000256" key="6">
    <source>
        <dbReference type="ARBA" id="ARBA00023125"/>
    </source>
</evidence>
<evidence type="ECO:0000256" key="11">
    <source>
        <dbReference type="ARBA" id="ARBA00048988"/>
    </source>
</evidence>
<accession>S3K187</accession>